<accession>A0A2N1PIA7</accession>
<name>A0A2N1PIA7_9BACT</name>
<evidence type="ECO:0000313" key="2">
    <source>
        <dbReference type="EMBL" id="PKK88073.1"/>
    </source>
</evidence>
<keyword evidence="1" id="KW-1133">Transmembrane helix</keyword>
<organism evidence="2 3">
    <name type="scientific">Candidatus Wallbacteria bacterium HGW-Wallbacteria-1</name>
    <dbReference type="NCBI Taxonomy" id="2013854"/>
    <lineage>
        <taxon>Bacteria</taxon>
        <taxon>Candidatus Walliibacteriota</taxon>
    </lineage>
</organism>
<keyword evidence="1" id="KW-0472">Membrane</keyword>
<evidence type="ECO:0000313" key="3">
    <source>
        <dbReference type="Proteomes" id="UP000233256"/>
    </source>
</evidence>
<feature type="transmembrane region" description="Helical" evidence="1">
    <location>
        <begin position="186"/>
        <end position="210"/>
    </location>
</feature>
<evidence type="ECO:0000256" key="1">
    <source>
        <dbReference type="SAM" id="Phobius"/>
    </source>
</evidence>
<reference evidence="2 3" key="1">
    <citation type="journal article" date="2017" name="ISME J.">
        <title>Potential for microbial H2 and metal transformations associated with novel bacteria and archaea in deep terrestrial subsurface sediments.</title>
        <authorList>
            <person name="Hernsdorf A.W."/>
            <person name="Amano Y."/>
            <person name="Miyakawa K."/>
            <person name="Ise K."/>
            <person name="Suzuki Y."/>
            <person name="Anantharaman K."/>
            <person name="Probst A."/>
            <person name="Burstein D."/>
            <person name="Thomas B.C."/>
            <person name="Banfield J.F."/>
        </authorList>
    </citation>
    <scope>NUCLEOTIDE SEQUENCE [LARGE SCALE GENOMIC DNA]</scope>
    <source>
        <strain evidence="2">HGW-Wallbacteria-1</strain>
    </source>
</reference>
<dbReference type="EMBL" id="PGXC01000069">
    <property type="protein sequence ID" value="PKK88073.1"/>
    <property type="molecule type" value="Genomic_DNA"/>
</dbReference>
<gene>
    <name evidence="2" type="ORF">CVV64_20385</name>
</gene>
<proteinExistence type="predicted"/>
<protein>
    <submittedName>
        <fullName evidence="2">Uncharacterized protein</fullName>
    </submittedName>
</protein>
<comment type="caution">
    <text evidence="2">The sequence shown here is derived from an EMBL/GenBank/DDBJ whole genome shotgun (WGS) entry which is preliminary data.</text>
</comment>
<feature type="transmembrane region" description="Helical" evidence="1">
    <location>
        <begin position="127"/>
        <end position="150"/>
    </location>
</feature>
<feature type="transmembrane region" description="Helical" evidence="1">
    <location>
        <begin position="48"/>
        <end position="67"/>
    </location>
</feature>
<keyword evidence="1" id="KW-0812">Transmembrane</keyword>
<feature type="transmembrane region" description="Helical" evidence="1">
    <location>
        <begin position="20"/>
        <end position="42"/>
    </location>
</feature>
<sequence>MRLIETIKSLPGKANRHFRIIDKAVCSAVVVFALLVICAQDQPDHYKTNFFCNFGRLMVCITALFFYTRLHLAFGPGINLSLVRRNQFNFMLTMICSSFAMALLWPGNSAIFNHYYRTLDCLRTVAYFSYSMVVGPILLLMVIFLGYDLLYLGMTRLLKVEALTDPDQVIDFLKEDNKFFVCVAKFFRIGFLVAKIIIFLIFVGFSYLLISNGRDLLFENKGKMFIDGVPVDAKTARVSISEDELRAFIHDIQDKSGAEITSISPVIIHRPGFRTKLKVQLADKILEKKFLLRRHLFIYNKNYEEYMPTRTESLEKVCHGEWFFYSDDFVTDKLRMVSINGENLLFSQPVDLKESILIAFLTKVQQGEIDETPFFFAGYPKLSEISEVFYHRETNQISLITTNNITGGSKFSFLLAGPDTFAFLNMGYSSN</sequence>
<feature type="transmembrane region" description="Helical" evidence="1">
    <location>
        <begin position="88"/>
        <end position="107"/>
    </location>
</feature>
<dbReference type="AlphaFoldDB" id="A0A2N1PIA7"/>
<dbReference type="Proteomes" id="UP000233256">
    <property type="component" value="Unassembled WGS sequence"/>
</dbReference>